<dbReference type="EMBL" id="DSVQ01000015">
    <property type="protein sequence ID" value="HGT39762.1"/>
    <property type="molecule type" value="Genomic_DNA"/>
</dbReference>
<protein>
    <submittedName>
        <fullName evidence="2">Phosphopantothenoylcysteine decarboxylase</fullName>
    </submittedName>
</protein>
<dbReference type="Gene3D" id="3.40.50.10300">
    <property type="entry name" value="CoaB-like"/>
    <property type="match status" value="1"/>
</dbReference>
<gene>
    <name evidence="2" type="ORF">ENS64_10950</name>
</gene>
<dbReference type="AlphaFoldDB" id="A0A7C4LL17"/>
<dbReference type="Pfam" id="PF04127">
    <property type="entry name" value="DFP"/>
    <property type="match status" value="1"/>
</dbReference>
<reference evidence="2" key="1">
    <citation type="journal article" date="2020" name="mSystems">
        <title>Genome- and Community-Level Interaction Insights into Carbon Utilization and Element Cycling Functions of Hydrothermarchaeota in Hydrothermal Sediment.</title>
        <authorList>
            <person name="Zhou Z."/>
            <person name="Liu Y."/>
            <person name="Xu W."/>
            <person name="Pan J."/>
            <person name="Luo Z.H."/>
            <person name="Li M."/>
        </authorList>
    </citation>
    <scope>NUCLEOTIDE SEQUENCE [LARGE SCALE GENOMIC DNA]</scope>
    <source>
        <strain evidence="2">SpSt-508</strain>
    </source>
</reference>
<evidence type="ECO:0000259" key="1">
    <source>
        <dbReference type="Pfam" id="PF04127"/>
    </source>
</evidence>
<evidence type="ECO:0000313" key="2">
    <source>
        <dbReference type="EMBL" id="HGT39762.1"/>
    </source>
</evidence>
<dbReference type="GO" id="GO:0015937">
    <property type="term" value="P:coenzyme A biosynthetic process"/>
    <property type="evidence" value="ECO:0007669"/>
    <property type="project" value="UniProtKB-ARBA"/>
</dbReference>
<dbReference type="GO" id="GO:0003824">
    <property type="term" value="F:catalytic activity"/>
    <property type="evidence" value="ECO:0007669"/>
    <property type="project" value="UniProtKB-ARBA"/>
</dbReference>
<sequence>MRVLITAGPTREYLDDVRYLSNASSGKMGFALAQAVHAAGHEVVLVSGPVNLAPPVGCELHAVETTDQLLTACRAVWPGCHGVIATAAVCDYRPKERVLGKIAKTGVSLELELVETADVLADLGRNKGPRWIVGFALESEEFAHINALRKLREKNCDAIVLNRPAAIGSEMNDVEVIDGSGAAVARFSGAKSQVARELWGWIERTLAQPAA</sequence>
<dbReference type="InterPro" id="IPR035929">
    <property type="entry name" value="CoaB-like_sf"/>
</dbReference>
<name>A0A7C4LL17_9PLAN</name>
<dbReference type="SUPFAM" id="SSF102645">
    <property type="entry name" value="CoaB-like"/>
    <property type="match status" value="1"/>
</dbReference>
<proteinExistence type="predicted"/>
<feature type="domain" description="DNA/pantothenate metabolism flavoprotein C-terminal" evidence="1">
    <location>
        <begin position="2"/>
        <end position="203"/>
    </location>
</feature>
<accession>A0A7C4LL17</accession>
<comment type="caution">
    <text evidence="2">The sequence shown here is derived from an EMBL/GenBank/DDBJ whole genome shotgun (WGS) entry which is preliminary data.</text>
</comment>
<organism evidence="2">
    <name type="scientific">Schlesneria paludicola</name>
    <dbReference type="NCBI Taxonomy" id="360056"/>
    <lineage>
        <taxon>Bacteria</taxon>
        <taxon>Pseudomonadati</taxon>
        <taxon>Planctomycetota</taxon>
        <taxon>Planctomycetia</taxon>
        <taxon>Planctomycetales</taxon>
        <taxon>Planctomycetaceae</taxon>
        <taxon>Schlesneria</taxon>
    </lineage>
</organism>
<dbReference type="InterPro" id="IPR007085">
    <property type="entry name" value="DNA/pantothenate-metab_flavo_C"/>
</dbReference>